<organism evidence="1 2">
    <name type="scientific">Crepidotus variabilis</name>
    <dbReference type="NCBI Taxonomy" id="179855"/>
    <lineage>
        <taxon>Eukaryota</taxon>
        <taxon>Fungi</taxon>
        <taxon>Dikarya</taxon>
        <taxon>Basidiomycota</taxon>
        <taxon>Agaricomycotina</taxon>
        <taxon>Agaricomycetes</taxon>
        <taxon>Agaricomycetidae</taxon>
        <taxon>Agaricales</taxon>
        <taxon>Agaricineae</taxon>
        <taxon>Crepidotaceae</taxon>
        <taxon>Crepidotus</taxon>
    </lineage>
</organism>
<dbReference type="EMBL" id="MU157896">
    <property type="protein sequence ID" value="KAF9524621.1"/>
    <property type="molecule type" value="Genomic_DNA"/>
</dbReference>
<sequence>MPPSPLETRSFLPYFLVDRTGSLRGTSFTDTERRMELFYYPRHSKVPPEHQAYEVAGTLYTDPLPNIMITFGPKGSLGNVIFRRKAEEGGDRVVRMDDYLLEVEDNRGQRERKFTAADESVYHWTWKTDENEWTCKDLSGDTIADYCHEATGEAGSRNMMTVTEDYFHIATELLAALMIMRHILACEKIPLPDPQPVQADALASLTSS</sequence>
<comment type="caution">
    <text evidence="1">The sequence shown here is derived from an EMBL/GenBank/DDBJ whole genome shotgun (WGS) entry which is preliminary data.</text>
</comment>
<evidence type="ECO:0000313" key="1">
    <source>
        <dbReference type="EMBL" id="KAF9524621.1"/>
    </source>
</evidence>
<dbReference type="AlphaFoldDB" id="A0A9P6E8G5"/>
<protein>
    <submittedName>
        <fullName evidence="1">Uncharacterized protein</fullName>
    </submittedName>
</protein>
<name>A0A9P6E8G5_9AGAR</name>
<dbReference type="OrthoDB" id="3242031at2759"/>
<dbReference type="Proteomes" id="UP000807306">
    <property type="component" value="Unassembled WGS sequence"/>
</dbReference>
<evidence type="ECO:0000313" key="2">
    <source>
        <dbReference type="Proteomes" id="UP000807306"/>
    </source>
</evidence>
<accession>A0A9P6E8G5</accession>
<gene>
    <name evidence="1" type="ORF">CPB83DRAFT_861007</name>
</gene>
<proteinExistence type="predicted"/>
<keyword evidence="2" id="KW-1185">Reference proteome</keyword>
<reference evidence="1" key="1">
    <citation type="submission" date="2020-11" db="EMBL/GenBank/DDBJ databases">
        <authorList>
            <consortium name="DOE Joint Genome Institute"/>
            <person name="Ahrendt S."/>
            <person name="Riley R."/>
            <person name="Andreopoulos W."/>
            <person name="Labutti K."/>
            <person name="Pangilinan J."/>
            <person name="Ruiz-Duenas F.J."/>
            <person name="Barrasa J.M."/>
            <person name="Sanchez-Garcia M."/>
            <person name="Camarero S."/>
            <person name="Miyauchi S."/>
            <person name="Serrano A."/>
            <person name="Linde D."/>
            <person name="Babiker R."/>
            <person name="Drula E."/>
            <person name="Ayuso-Fernandez I."/>
            <person name="Pacheco R."/>
            <person name="Padilla G."/>
            <person name="Ferreira P."/>
            <person name="Barriuso J."/>
            <person name="Kellner H."/>
            <person name="Castanera R."/>
            <person name="Alfaro M."/>
            <person name="Ramirez L."/>
            <person name="Pisabarro A.G."/>
            <person name="Kuo A."/>
            <person name="Tritt A."/>
            <person name="Lipzen A."/>
            <person name="He G."/>
            <person name="Yan M."/>
            <person name="Ng V."/>
            <person name="Cullen D."/>
            <person name="Martin F."/>
            <person name="Rosso M.-N."/>
            <person name="Henrissat B."/>
            <person name="Hibbett D."/>
            <person name="Martinez A.T."/>
            <person name="Grigoriev I.V."/>
        </authorList>
    </citation>
    <scope>NUCLEOTIDE SEQUENCE</scope>
    <source>
        <strain evidence="1">CBS 506.95</strain>
    </source>
</reference>